<feature type="region of interest" description="Disordered" evidence="1">
    <location>
        <begin position="73"/>
        <end position="114"/>
    </location>
</feature>
<dbReference type="AlphaFoldDB" id="A0A0F9GDZ1"/>
<dbReference type="EMBL" id="LAZR01018278">
    <property type="protein sequence ID" value="KKL97003.1"/>
    <property type="molecule type" value="Genomic_DNA"/>
</dbReference>
<proteinExistence type="predicted"/>
<feature type="compositionally biased region" description="Basic residues" evidence="1">
    <location>
        <begin position="103"/>
        <end position="114"/>
    </location>
</feature>
<name>A0A0F9GDZ1_9ZZZZ</name>
<gene>
    <name evidence="2" type="ORF">LCGC14_1838860</name>
</gene>
<feature type="compositionally biased region" description="Polar residues" evidence="1">
    <location>
        <begin position="83"/>
        <end position="101"/>
    </location>
</feature>
<comment type="caution">
    <text evidence="2">The sequence shown here is derived from an EMBL/GenBank/DDBJ whole genome shotgun (WGS) entry which is preliminary data.</text>
</comment>
<reference evidence="2" key="1">
    <citation type="journal article" date="2015" name="Nature">
        <title>Complex archaea that bridge the gap between prokaryotes and eukaryotes.</title>
        <authorList>
            <person name="Spang A."/>
            <person name="Saw J.H."/>
            <person name="Jorgensen S.L."/>
            <person name="Zaremba-Niedzwiedzka K."/>
            <person name="Martijn J."/>
            <person name="Lind A.E."/>
            <person name="van Eijk R."/>
            <person name="Schleper C."/>
            <person name="Guy L."/>
            <person name="Ettema T.J."/>
        </authorList>
    </citation>
    <scope>NUCLEOTIDE SEQUENCE</scope>
</reference>
<protein>
    <submittedName>
        <fullName evidence="2">Uncharacterized protein</fullName>
    </submittedName>
</protein>
<evidence type="ECO:0000313" key="2">
    <source>
        <dbReference type="EMBL" id="KKL97003.1"/>
    </source>
</evidence>
<organism evidence="2">
    <name type="scientific">marine sediment metagenome</name>
    <dbReference type="NCBI Taxonomy" id="412755"/>
    <lineage>
        <taxon>unclassified sequences</taxon>
        <taxon>metagenomes</taxon>
        <taxon>ecological metagenomes</taxon>
    </lineage>
</organism>
<evidence type="ECO:0000256" key="1">
    <source>
        <dbReference type="SAM" id="MobiDB-lite"/>
    </source>
</evidence>
<sequence>MSIWKHQVGSRPKVTVFERFVRGKHVLYLRWWDPEKKNWRHKSLSRGLRTGSGRIVETTAKWAIDQAQAKYDELSEPIGPPVTTESPGTTELQPETPSLPQTKRVRVHVRRRAP</sequence>
<accession>A0A0F9GDZ1</accession>